<dbReference type="AlphaFoldDB" id="A0A3E0X2K8"/>
<evidence type="ECO:0000256" key="1">
    <source>
        <dbReference type="ARBA" id="ARBA00023015"/>
    </source>
</evidence>
<keyword evidence="2" id="KW-0238">DNA-binding</keyword>
<feature type="domain" description="HTH gntR-type" evidence="5">
    <location>
        <begin position="24"/>
        <end position="91"/>
    </location>
</feature>
<feature type="region of interest" description="Disordered" evidence="4">
    <location>
        <begin position="1"/>
        <end position="26"/>
    </location>
</feature>
<name>A0A3E0X2K8_9GAMM</name>
<reference evidence="7" key="1">
    <citation type="submission" date="2017-05" db="EMBL/GenBank/DDBJ databases">
        <authorList>
            <person name="Sharma S."/>
            <person name="Sidhu C."/>
            <person name="Pinnaka A.K."/>
        </authorList>
    </citation>
    <scope>NUCLEOTIDE SEQUENCE [LARGE SCALE GENOMIC DNA]</scope>
    <source>
        <strain evidence="7">AK93</strain>
    </source>
</reference>
<proteinExistence type="predicted"/>
<dbReference type="Proteomes" id="UP000256763">
    <property type="component" value="Unassembled WGS sequence"/>
</dbReference>
<dbReference type="SMART" id="SM00895">
    <property type="entry name" value="FCD"/>
    <property type="match status" value="1"/>
</dbReference>
<dbReference type="Gene3D" id="1.10.10.10">
    <property type="entry name" value="Winged helix-like DNA-binding domain superfamily/Winged helix DNA-binding domain"/>
    <property type="match status" value="1"/>
</dbReference>
<evidence type="ECO:0000256" key="2">
    <source>
        <dbReference type="ARBA" id="ARBA00023125"/>
    </source>
</evidence>
<dbReference type="SUPFAM" id="SSF46785">
    <property type="entry name" value="Winged helix' DNA-binding domain"/>
    <property type="match status" value="1"/>
</dbReference>
<evidence type="ECO:0000313" key="7">
    <source>
        <dbReference type="Proteomes" id="UP000256763"/>
    </source>
</evidence>
<dbReference type="InterPro" id="IPR036388">
    <property type="entry name" value="WH-like_DNA-bd_sf"/>
</dbReference>
<sequence>MASRPATEAALPNLEKRSGKQRRKANDQTIYESIYDAVLTQRLPPGSKLPEVALGELFGVSRSIVRKALTRLAADHVIEQRPNQMATVAKPSVEETQQIFEARKTIEAEVVRLCAGALSKGDLQSLRQLIKEEKAAHESGQHQERVHRSMGLHLFLADHCPNRVLGKIQRELVLRTSIVIALYKVAGVQACFLGDDHSRLVEFIAKGKGDQAAALVREHLDTLADLLDLKDQQSTIDLASILRP</sequence>
<dbReference type="PROSITE" id="PS50949">
    <property type="entry name" value="HTH_GNTR"/>
    <property type="match status" value="1"/>
</dbReference>
<dbReference type="SMART" id="SM00345">
    <property type="entry name" value="HTH_GNTR"/>
    <property type="match status" value="1"/>
</dbReference>
<dbReference type="RefSeq" id="WP_116304204.1">
    <property type="nucleotide sequence ID" value="NZ_NFZV01000045.1"/>
</dbReference>
<keyword evidence="1" id="KW-0805">Transcription regulation</keyword>
<dbReference type="OrthoDB" id="5243844at2"/>
<comment type="caution">
    <text evidence="6">The sequence shown here is derived from an EMBL/GenBank/DDBJ whole genome shotgun (WGS) entry which is preliminary data.</text>
</comment>
<organism evidence="6 7">
    <name type="scientific">Alkalilimnicola ehrlichii</name>
    <dbReference type="NCBI Taxonomy" id="351052"/>
    <lineage>
        <taxon>Bacteria</taxon>
        <taxon>Pseudomonadati</taxon>
        <taxon>Pseudomonadota</taxon>
        <taxon>Gammaproteobacteria</taxon>
        <taxon>Chromatiales</taxon>
        <taxon>Ectothiorhodospiraceae</taxon>
        <taxon>Alkalilimnicola</taxon>
    </lineage>
</organism>
<dbReference type="GO" id="GO:0003700">
    <property type="term" value="F:DNA-binding transcription factor activity"/>
    <property type="evidence" value="ECO:0007669"/>
    <property type="project" value="InterPro"/>
</dbReference>
<protein>
    <submittedName>
        <fullName evidence="6">GntR family transcriptional regulator</fullName>
    </submittedName>
</protein>
<keyword evidence="7" id="KW-1185">Reference proteome</keyword>
<accession>A0A3E0X2K8</accession>
<gene>
    <name evidence="6" type="ORF">CAL65_03775</name>
</gene>
<dbReference type="SUPFAM" id="SSF48008">
    <property type="entry name" value="GntR ligand-binding domain-like"/>
    <property type="match status" value="1"/>
</dbReference>
<dbReference type="Gene3D" id="1.20.120.530">
    <property type="entry name" value="GntR ligand-binding domain-like"/>
    <property type="match status" value="1"/>
</dbReference>
<dbReference type="PANTHER" id="PTHR43537">
    <property type="entry name" value="TRANSCRIPTIONAL REGULATOR, GNTR FAMILY"/>
    <property type="match status" value="1"/>
</dbReference>
<dbReference type="InterPro" id="IPR036390">
    <property type="entry name" value="WH_DNA-bd_sf"/>
</dbReference>
<dbReference type="Pfam" id="PF07729">
    <property type="entry name" value="FCD"/>
    <property type="match status" value="1"/>
</dbReference>
<dbReference type="EMBL" id="NFZW01000003">
    <property type="protein sequence ID" value="RFA38484.1"/>
    <property type="molecule type" value="Genomic_DNA"/>
</dbReference>
<dbReference type="InterPro" id="IPR011711">
    <property type="entry name" value="GntR_C"/>
</dbReference>
<dbReference type="PANTHER" id="PTHR43537:SF53">
    <property type="entry name" value="HTH-TYPE TRANSCRIPTIONAL REPRESSOR NANR"/>
    <property type="match status" value="1"/>
</dbReference>
<dbReference type="CDD" id="cd07377">
    <property type="entry name" value="WHTH_GntR"/>
    <property type="match status" value="1"/>
</dbReference>
<evidence type="ECO:0000256" key="3">
    <source>
        <dbReference type="ARBA" id="ARBA00023163"/>
    </source>
</evidence>
<evidence type="ECO:0000259" key="5">
    <source>
        <dbReference type="PROSITE" id="PS50949"/>
    </source>
</evidence>
<dbReference type="InterPro" id="IPR000524">
    <property type="entry name" value="Tscrpt_reg_HTH_GntR"/>
</dbReference>
<keyword evidence="3" id="KW-0804">Transcription</keyword>
<dbReference type="GO" id="GO:0003677">
    <property type="term" value="F:DNA binding"/>
    <property type="evidence" value="ECO:0007669"/>
    <property type="project" value="UniProtKB-KW"/>
</dbReference>
<evidence type="ECO:0000256" key="4">
    <source>
        <dbReference type="SAM" id="MobiDB-lite"/>
    </source>
</evidence>
<dbReference type="InterPro" id="IPR008920">
    <property type="entry name" value="TF_FadR/GntR_C"/>
</dbReference>
<evidence type="ECO:0000313" key="6">
    <source>
        <dbReference type="EMBL" id="RFA38484.1"/>
    </source>
</evidence>
<dbReference type="Pfam" id="PF00392">
    <property type="entry name" value="GntR"/>
    <property type="match status" value="1"/>
</dbReference>